<evidence type="ECO:0000313" key="1">
    <source>
        <dbReference type="EMBL" id="WMW25433.1"/>
    </source>
</evidence>
<sequence length="223" mass="26267">MKVAIHQPNNLPYLGFFHKMLHSDIFVIHDDAQFNDGDFQHRNRIRTFDGWTWLTVPVNQSEIPINEILIKNHINIGKRSWNKAHFETIAGWYKKSPYFSSYEDELRRIYDGKYDKLIDFNMVLINFLIKAFDIDIKIDYSTNYELNSKRTQRIVDTVRAVGGNVYFSGPMGKDYMDMSLFTDVSVEFQQFEHPVYKQCYDGFEANMSAIDALFNLGELPFKE</sequence>
<protein>
    <submittedName>
        <fullName evidence="1">WbqC family protein</fullName>
    </submittedName>
</protein>
<name>A0AA51UKU7_9EURY</name>
<proteinExistence type="predicted"/>
<dbReference type="Pfam" id="PF08889">
    <property type="entry name" value="WbqC"/>
    <property type="match status" value="1"/>
</dbReference>
<dbReference type="GeneID" id="84231361"/>
<dbReference type="RefSeq" id="WP_309311236.1">
    <property type="nucleotide sequence ID" value="NZ_CP133592.1"/>
</dbReference>
<dbReference type="InterPro" id="IPR014985">
    <property type="entry name" value="WbqC"/>
</dbReference>
<organism evidence="1 2">
    <name type="scientific">Methanolobus sediminis</name>
    <dbReference type="NCBI Taxonomy" id="3072978"/>
    <lineage>
        <taxon>Archaea</taxon>
        <taxon>Methanobacteriati</taxon>
        <taxon>Methanobacteriota</taxon>
        <taxon>Stenosarchaea group</taxon>
        <taxon>Methanomicrobia</taxon>
        <taxon>Methanosarcinales</taxon>
        <taxon>Methanosarcinaceae</taxon>
        <taxon>Methanolobus</taxon>
    </lineage>
</organism>
<accession>A0AA51UKU7</accession>
<keyword evidence="2" id="KW-1185">Reference proteome</keyword>
<dbReference type="EMBL" id="CP133592">
    <property type="protein sequence ID" value="WMW25433.1"/>
    <property type="molecule type" value="Genomic_DNA"/>
</dbReference>
<dbReference type="AlphaFoldDB" id="A0AA51UKU7"/>
<dbReference type="KEGG" id="mseb:RE474_01550"/>
<dbReference type="Proteomes" id="UP001182908">
    <property type="component" value="Chromosome"/>
</dbReference>
<reference evidence="1 2" key="1">
    <citation type="submission" date="2023-08" db="EMBL/GenBank/DDBJ databases">
        <title>Methanolobus mangrovi sp. nov. and Methanolobus sediminis sp. nov, two novel methylotrophic methanogens isolated from mangrove sediments in China.</title>
        <authorList>
            <person name="Zhou J."/>
        </authorList>
    </citation>
    <scope>NUCLEOTIDE SEQUENCE [LARGE SCALE GENOMIC DNA]</scope>
    <source>
        <strain evidence="1 2">FTZ6</strain>
    </source>
</reference>
<gene>
    <name evidence="1" type="ORF">RE474_01550</name>
</gene>
<evidence type="ECO:0000313" key="2">
    <source>
        <dbReference type="Proteomes" id="UP001182908"/>
    </source>
</evidence>